<dbReference type="PROSITE" id="PS51318">
    <property type="entry name" value="TAT"/>
    <property type="match status" value="1"/>
</dbReference>
<sequence length="177" mass="18335">MTLPRRTVLVGGPLALLSLPVLSASARAEAAARTLPPGTRLLLLRHFDRDGAHLGAAGLARAAALPGVIADLPLQALYTRPIGRNQDSARPLAEARGLEMQLLGTASGDDGVAPQLLDLAAGRSVIWIGNTTNLRAIWELLGLPGPAPTGYGELVVVEPGPDGRARVTDRRTVPATG</sequence>
<evidence type="ECO:0000256" key="1">
    <source>
        <dbReference type="SAM" id="SignalP"/>
    </source>
</evidence>
<dbReference type="InterPro" id="IPR006311">
    <property type="entry name" value="TAT_signal"/>
</dbReference>
<dbReference type="AlphaFoldDB" id="A0A7X6GZP4"/>
<evidence type="ECO:0008006" key="4">
    <source>
        <dbReference type="Google" id="ProtNLM"/>
    </source>
</evidence>
<keyword evidence="1" id="KW-0732">Signal</keyword>
<feature type="chain" id="PRO_5031351979" description="Histidine phosphatase family protein" evidence="1">
    <location>
        <begin position="24"/>
        <end position="177"/>
    </location>
</feature>
<accession>A0A7X6GZP4</accession>
<reference evidence="2 3" key="1">
    <citation type="submission" date="2020-04" db="EMBL/GenBank/DDBJ databases">
        <authorList>
            <person name="Yoon J."/>
        </authorList>
    </citation>
    <scope>NUCLEOTIDE SEQUENCE [LARGE SCALE GENOMIC DNA]</scope>
    <source>
        <strain evidence="2 3">KMU-115</strain>
    </source>
</reference>
<dbReference type="Proteomes" id="UP000526408">
    <property type="component" value="Unassembled WGS sequence"/>
</dbReference>
<name>A0A7X6GZP4_9RHOB</name>
<proteinExistence type="predicted"/>
<protein>
    <recommendedName>
        <fullName evidence="4">Histidine phosphatase family protein</fullName>
    </recommendedName>
</protein>
<evidence type="ECO:0000313" key="2">
    <source>
        <dbReference type="EMBL" id="NKX44704.1"/>
    </source>
</evidence>
<organism evidence="2 3">
    <name type="scientific">Roseicyclus persicicus</name>
    <dbReference type="NCBI Taxonomy" id="2650661"/>
    <lineage>
        <taxon>Bacteria</taxon>
        <taxon>Pseudomonadati</taxon>
        <taxon>Pseudomonadota</taxon>
        <taxon>Alphaproteobacteria</taxon>
        <taxon>Rhodobacterales</taxon>
        <taxon>Roseobacteraceae</taxon>
        <taxon>Roseicyclus</taxon>
    </lineage>
</organism>
<feature type="signal peptide" evidence="1">
    <location>
        <begin position="1"/>
        <end position="23"/>
    </location>
</feature>
<comment type="caution">
    <text evidence="2">The sequence shown here is derived from an EMBL/GenBank/DDBJ whole genome shotgun (WGS) entry which is preliminary data.</text>
</comment>
<keyword evidence="3" id="KW-1185">Reference proteome</keyword>
<dbReference type="EMBL" id="JAAZQQ010000002">
    <property type="protein sequence ID" value="NKX44704.1"/>
    <property type="molecule type" value="Genomic_DNA"/>
</dbReference>
<gene>
    <name evidence="2" type="ORF">HCU73_08890</name>
</gene>
<evidence type="ECO:0000313" key="3">
    <source>
        <dbReference type="Proteomes" id="UP000526408"/>
    </source>
</evidence>
<dbReference type="RefSeq" id="WP_168623053.1">
    <property type="nucleotide sequence ID" value="NZ_JAAZQQ010000002.1"/>
</dbReference>